<sequence>MNRERVDASCLFEALSAEEFLAESVLDVLDGGTYVASGLVVHNAEVRLAAFLVLAVVGVADTLAVLGSALSLVLLLDPLDQALVLAPCLAGDQFLEVVGGHVDVNDVKRFVVSGDEVAVERVALREGKCGGRTEEDDGGRERELHCG</sequence>
<keyword evidence="1" id="KW-0472">Membrane</keyword>
<protein>
    <submittedName>
        <fullName evidence="2">Uncharacterized protein</fullName>
    </submittedName>
</protein>
<evidence type="ECO:0000313" key="2">
    <source>
        <dbReference type="EMBL" id="KAK8877599.1"/>
    </source>
</evidence>
<gene>
    <name evidence="2" type="ORF">PGQ11_002545</name>
</gene>
<keyword evidence="1" id="KW-1133">Transmembrane helix</keyword>
<proteinExistence type="predicted"/>
<keyword evidence="3" id="KW-1185">Reference proteome</keyword>
<dbReference type="Proteomes" id="UP001390339">
    <property type="component" value="Unassembled WGS sequence"/>
</dbReference>
<dbReference type="EMBL" id="JAPCWZ010000002">
    <property type="protein sequence ID" value="KAK8877599.1"/>
    <property type="molecule type" value="Genomic_DNA"/>
</dbReference>
<accession>A0ABR2JIJ8</accession>
<comment type="caution">
    <text evidence="2">The sequence shown here is derived from an EMBL/GenBank/DDBJ whole genome shotgun (WGS) entry which is preliminary data.</text>
</comment>
<evidence type="ECO:0000256" key="1">
    <source>
        <dbReference type="SAM" id="Phobius"/>
    </source>
</evidence>
<evidence type="ECO:0000313" key="3">
    <source>
        <dbReference type="Proteomes" id="UP001390339"/>
    </source>
</evidence>
<reference evidence="2 3" key="1">
    <citation type="journal article" date="2024" name="IMA Fungus">
        <title>Apiospora arundinis, a panoply of carbohydrate-active enzymes and secondary metabolites.</title>
        <authorList>
            <person name="Sorensen T."/>
            <person name="Petersen C."/>
            <person name="Muurmann A.T."/>
            <person name="Christiansen J.V."/>
            <person name="Brundto M.L."/>
            <person name="Overgaard C.K."/>
            <person name="Boysen A.T."/>
            <person name="Wollenberg R.D."/>
            <person name="Larsen T.O."/>
            <person name="Sorensen J.L."/>
            <person name="Nielsen K.L."/>
            <person name="Sondergaard T.E."/>
        </authorList>
    </citation>
    <scope>NUCLEOTIDE SEQUENCE [LARGE SCALE GENOMIC DNA]</scope>
    <source>
        <strain evidence="2 3">AAU 773</strain>
    </source>
</reference>
<name>A0ABR2JIJ8_9PEZI</name>
<keyword evidence="1" id="KW-0812">Transmembrane</keyword>
<feature type="transmembrane region" description="Helical" evidence="1">
    <location>
        <begin position="48"/>
        <end position="76"/>
    </location>
</feature>
<organism evidence="2 3">
    <name type="scientific">Apiospora arundinis</name>
    <dbReference type="NCBI Taxonomy" id="335852"/>
    <lineage>
        <taxon>Eukaryota</taxon>
        <taxon>Fungi</taxon>
        <taxon>Dikarya</taxon>
        <taxon>Ascomycota</taxon>
        <taxon>Pezizomycotina</taxon>
        <taxon>Sordariomycetes</taxon>
        <taxon>Xylariomycetidae</taxon>
        <taxon>Amphisphaeriales</taxon>
        <taxon>Apiosporaceae</taxon>
        <taxon>Apiospora</taxon>
    </lineage>
</organism>